<evidence type="ECO:0000313" key="3">
    <source>
        <dbReference type="Proteomes" id="UP000647491"/>
    </source>
</evidence>
<keyword evidence="1" id="KW-0732">Signal</keyword>
<accession>A0ABR7NNN1</accession>
<feature type="chain" id="PRO_5046775568" description="Lipoprotein" evidence="1">
    <location>
        <begin position="25"/>
        <end position="208"/>
    </location>
</feature>
<proteinExistence type="predicted"/>
<comment type="caution">
    <text evidence="2">The sequence shown here is derived from an EMBL/GenBank/DDBJ whole genome shotgun (WGS) entry which is preliminary data.</text>
</comment>
<gene>
    <name evidence="2" type="ORF">H8708_00565</name>
</gene>
<sequence>MKLKNRIFHIMTISLLILSAVLLSACGKQETAGSMKLTKAELSHKEKALADLLAPVGSSRLFDFTVDETIRQVTVTTYELKNGQWDRFTSNSTPLSGSQGLLFLGFENIPDGIRTGIQIDEKNSVSQWEPFESAEESSAPSACVTRQLEQPADIIPEEEIPVILQILDSGGTIETLDLDFFHDPSRAEGYGYDRVFCITVSFSQTPLR</sequence>
<feature type="signal peptide" evidence="1">
    <location>
        <begin position="1"/>
        <end position="24"/>
    </location>
</feature>
<dbReference type="Proteomes" id="UP000647491">
    <property type="component" value="Unassembled WGS sequence"/>
</dbReference>
<dbReference type="EMBL" id="JACRTJ010000002">
    <property type="protein sequence ID" value="MBC8597738.1"/>
    <property type="molecule type" value="Genomic_DNA"/>
</dbReference>
<keyword evidence="3" id="KW-1185">Reference proteome</keyword>
<reference evidence="2 3" key="1">
    <citation type="submission" date="2020-08" db="EMBL/GenBank/DDBJ databases">
        <title>Genome public.</title>
        <authorList>
            <person name="Liu C."/>
            <person name="Sun Q."/>
        </authorList>
    </citation>
    <scope>NUCLEOTIDE SEQUENCE [LARGE SCALE GENOMIC DNA]</scope>
    <source>
        <strain evidence="2 3">BX10</strain>
    </source>
</reference>
<dbReference type="PROSITE" id="PS51257">
    <property type="entry name" value="PROKAR_LIPOPROTEIN"/>
    <property type="match status" value="1"/>
</dbReference>
<evidence type="ECO:0000256" key="1">
    <source>
        <dbReference type="SAM" id="SignalP"/>
    </source>
</evidence>
<dbReference type="RefSeq" id="WP_262426647.1">
    <property type="nucleotide sequence ID" value="NZ_JACRTJ010000002.1"/>
</dbReference>
<name>A0ABR7NNN1_9FIRM</name>
<protein>
    <recommendedName>
        <fullName evidence="4">Lipoprotein</fullName>
    </recommendedName>
</protein>
<evidence type="ECO:0000313" key="2">
    <source>
        <dbReference type="EMBL" id="MBC8597738.1"/>
    </source>
</evidence>
<organism evidence="2 3">
    <name type="scientific">Enterocloster hominis</name>
    <name type="common">ex Liu et al. 2021</name>
    <dbReference type="NCBI Taxonomy" id="2763663"/>
    <lineage>
        <taxon>Bacteria</taxon>
        <taxon>Bacillati</taxon>
        <taxon>Bacillota</taxon>
        <taxon>Clostridia</taxon>
        <taxon>Lachnospirales</taxon>
        <taxon>Lachnospiraceae</taxon>
        <taxon>Enterocloster</taxon>
    </lineage>
</organism>
<evidence type="ECO:0008006" key="4">
    <source>
        <dbReference type="Google" id="ProtNLM"/>
    </source>
</evidence>